<name>A0AAW2E8Y8_9HYME</name>
<comment type="caution">
    <text evidence="2">The sequence shown here is derived from an EMBL/GenBank/DDBJ whole genome shotgun (WGS) entry which is preliminary data.</text>
</comment>
<feature type="domain" description="NSF AAA+ ATPase lid" evidence="1">
    <location>
        <begin position="53"/>
        <end position="82"/>
    </location>
</feature>
<keyword evidence="3" id="KW-1185">Reference proteome</keyword>
<organism evidence="2 3">
    <name type="scientific">Cardiocondyla obscurior</name>
    <dbReference type="NCBI Taxonomy" id="286306"/>
    <lineage>
        <taxon>Eukaryota</taxon>
        <taxon>Metazoa</taxon>
        <taxon>Ecdysozoa</taxon>
        <taxon>Arthropoda</taxon>
        <taxon>Hexapoda</taxon>
        <taxon>Insecta</taxon>
        <taxon>Pterygota</taxon>
        <taxon>Neoptera</taxon>
        <taxon>Endopterygota</taxon>
        <taxon>Hymenoptera</taxon>
        <taxon>Apocrita</taxon>
        <taxon>Aculeata</taxon>
        <taxon>Formicoidea</taxon>
        <taxon>Formicidae</taxon>
        <taxon>Myrmicinae</taxon>
        <taxon>Cardiocondyla</taxon>
    </lineage>
</organism>
<proteinExistence type="predicted"/>
<reference evidence="2 3" key="1">
    <citation type="submission" date="2023-03" db="EMBL/GenBank/DDBJ databases">
        <title>High recombination rates correlate with genetic variation in Cardiocondyla obscurior ants.</title>
        <authorList>
            <person name="Errbii M."/>
        </authorList>
    </citation>
    <scope>NUCLEOTIDE SEQUENCE [LARGE SCALE GENOMIC DNA]</scope>
    <source>
        <strain evidence="2">Alpha-2009</strain>
        <tissue evidence="2">Whole body</tissue>
    </source>
</reference>
<dbReference type="Gene3D" id="1.10.8.60">
    <property type="match status" value="1"/>
</dbReference>
<dbReference type="Proteomes" id="UP001430953">
    <property type="component" value="Unassembled WGS sequence"/>
</dbReference>
<dbReference type="SUPFAM" id="SSF50692">
    <property type="entry name" value="ADC-like"/>
    <property type="match status" value="1"/>
</dbReference>
<dbReference type="InterPro" id="IPR009010">
    <property type="entry name" value="Asp_de-COase-like_dom_sf"/>
</dbReference>
<evidence type="ECO:0000259" key="1">
    <source>
        <dbReference type="Pfam" id="PF21964"/>
    </source>
</evidence>
<evidence type="ECO:0000313" key="3">
    <source>
        <dbReference type="Proteomes" id="UP001430953"/>
    </source>
</evidence>
<accession>A0AAW2E8Y8</accession>
<gene>
    <name evidence="2" type="ORF">PUN28_019530</name>
</gene>
<dbReference type="Pfam" id="PF21964">
    <property type="entry name" value="NSF_ATPase_lid"/>
    <property type="match status" value="1"/>
</dbReference>
<protein>
    <recommendedName>
        <fullName evidence="1">NSF AAA+ ATPase lid domain-containing protein</fullName>
    </recommendedName>
</protein>
<dbReference type="AlphaFoldDB" id="A0AAW2E8Y8"/>
<dbReference type="InterPro" id="IPR054419">
    <property type="entry name" value="NSF_ATPase_lid"/>
</dbReference>
<evidence type="ECO:0000313" key="2">
    <source>
        <dbReference type="EMBL" id="KAL0100153.1"/>
    </source>
</evidence>
<sequence>MDWIVLLCRIALNISKMRMKAARYPTDELSLSNCAIINAVDFPDDVRHIEFGVFIGFKRLLGLTEMARMVEPPYKVAEFLSMANRRVFIVFRFN</sequence>
<dbReference type="EMBL" id="JADYXP020000026">
    <property type="protein sequence ID" value="KAL0100153.1"/>
    <property type="molecule type" value="Genomic_DNA"/>
</dbReference>